<evidence type="ECO:0000256" key="3">
    <source>
        <dbReference type="ARBA" id="ARBA00022448"/>
    </source>
</evidence>
<evidence type="ECO:0000313" key="12">
    <source>
        <dbReference type="Proteomes" id="UP000582213"/>
    </source>
</evidence>
<evidence type="ECO:0000313" key="11">
    <source>
        <dbReference type="Proteomes" id="UP000427373"/>
    </source>
</evidence>
<dbReference type="CDD" id="cd06550">
    <property type="entry name" value="TM_ABC_iron-siderophores_like"/>
    <property type="match status" value="1"/>
</dbReference>
<evidence type="ECO:0000313" key="9">
    <source>
        <dbReference type="EMBL" id="MBB5254909.1"/>
    </source>
</evidence>
<dbReference type="SUPFAM" id="SSF81345">
    <property type="entry name" value="ABC transporter involved in vitamin B12 uptake, BtuC"/>
    <property type="match status" value="1"/>
</dbReference>
<feature type="transmembrane region" description="Helical" evidence="8">
    <location>
        <begin position="105"/>
        <end position="126"/>
    </location>
</feature>
<reference evidence="10 11" key="1">
    <citation type="submission" date="2019-10" db="EMBL/GenBank/DDBJ databases">
        <title>Genome Sequences from Six Type Strain Members of the Archaeal Family Sulfolobaceae: Acidianus ambivalens, Acidianus infernus, Metallosphaera prunae, Stygiolobus azoricus, Sulfolobus metallicus, and Sulfurisphaera ohwakuensis.</title>
        <authorList>
            <person name="Counts J.A."/>
            <person name="Kelly R.M."/>
        </authorList>
    </citation>
    <scope>NUCLEOTIDE SEQUENCE [LARGE SCALE GENOMIC DNA]</scope>
    <source>
        <strain evidence="10 11">TA-1</strain>
    </source>
</reference>
<evidence type="ECO:0000256" key="8">
    <source>
        <dbReference type="SAM" id="Phobius"/>
    </source>
</evidence>
<dbReference type="PANTHER" id="PTHR30472">
    <property type="entry name" value="FERRIC ENTEROBACTIN TRANSPORT SYSTEM PERMEASE PROTEIN"/>
    <property type="match status" value="1"/>
</dbReference>
<dbReference type="Proteomes" id="UP000427373">
    <property type="component" value="Chromosome"/>
</dbReference>
<reference evidence="9 12" key="2">
    <citation type="submission" date="2020-08" db="EMBL/GenBank/DDBJ databases">
        <title>Genomic Encyclopedia of Type Strains, Phase IV (KMG-IV): sequencing the most valuable type-strain genomes for metagenomic binning, comparative biology and taxonomic classification.</title>
        <authorList>
            <person name="Goeker M."/>
        </authorList>
    </citation>
    <scope>NUCLEOTIDE SEQUENCE [LARGE SCALE GENOMIC DNA]</scope>
    <source>
        <strain evidence="9 12">DSM 12421</strain>
    </source>
</reference>
<dbReference type="GO" id="GO:0005886">
    <property type="term" value="C:plasma membrane"/>
    <property type="evidence" value="ECO:0007669"/>
    <property type="project" value="UniProtKB-SubCell"/>
</dbReference>
<feature type="transmembrane region" description="Helical" evidence="8">
    <location>
        <begin position="228"/>
        <end position="259"/>
    </location>
</feature>
<organism evidence="10 11">
    <name type="scientific">Sulfurisphaera ohwakuensis</name>
    <dbReference type="NCBI Taxonomy" id="69656"/>
    <lineage>
        <taxon>Archaea</taxon>
        <taxon>Thermoproteota</taxon>
        <taxon>Thermoprotei</taxon>
        <taxon>Sulfolobales</taxon>
        <taxon>Sulfolobaceae</taxon>
        <taxon>Sulfurisphaera</taxon>
    </lineage>
</organism>
<dbReference type="Pfam" id="PF01032">
    <property type="entry name" value="FecCD"/>
    <property type="match status" value="1"/>
</dbReference>
<feature type="transmembrane region" description="Helical" evidence="8">
    <location>
        <begin position="78"/>
        <end position="99"/>
    </location>
</feature>
<dbReference type="Gene3D" id="1.10.3470.10">
    <property type="entry name" value="ABC transporter involved in vitamin B12 uptake, BtuC"/>
    <property type="match status" value="1"/>
</dbReference>
<evidence type="ECO:0000256" key="1">
    <source>
        <dbReference type="ARBA" id="ARBA00004651"/>
    </source>
</evidence>
<evidence type="ECO:0000256" key="6">
    <source>
        <dbReference type="ARBA" id="ARBA00022989"/>
    </source>
</evidence>
<dbReference type="GeneID" id="42800536"/>
<gene>
    <name evidence="10" type="ORF">D1869_04790</name>
    <name evidence="9" type="ORF">HNQ62_002683</name>
</gene>
<feature type="transmembrane region" description="Helical" evidence="8">
    <location>
        <begin position="295"/>
        <end position="315"/>
    </location>
</feature>
<keyword evidence="7 8" id="KW-0472">Membrane</keyword>
<dbReference type="GO" id="GO:0022857">
    <property type="term" value="F:transmembrane transporter activity"/>
    <property type="evidence" value="ECO:0007669"/>
    <property type="project" value="InterPro"/>
</dbReference>
<dbReference type="AlphaFoldDB" id="A0A650CGC1"/>
<dbReference type="EMBL" id="JACHFY010000030">
    <property type="protein sequence ID" value="MBB5254909.1"/>
    <property type="molecule type" value="Genomic_DNA"/>
</dbReference>
<feature type="transmembrane region" description="Helical" evidence="8">
    <location>
        <begin position="179"/>
        <end position="200"/>
    </location>
</feature>
<feature type="transmembrane region" description="Helical" evidence="8">
    <location>
        <begin position="133"/>
        <end position="159"/>
    </location>
</feature>
<dbReference type="EMBL" id="CP045484">
    <property type="protein sequence ID" value="QGR16587.1"/>
    <property type="molecule type" value="Genomic_DNA"/>
</dbReference>
<dbReference type="Proteomes" id="UP000582213">
    <property type="component" value="Unassembled WGS sequence"/>
</dbReference>
<evidence type="ECO:0000256" key="4">
    <source>
        <dbReference type="ARBA" id="ARBA00022475"/>
    </source>
</evidence>
<keyword evidence="6 8" id="KW-1133">Transmembrane helix</keyword>
<evidence type="ECO:0000256" key="5">
    <source>
        <dbReference type="ARBA" id="ARBA00022692"/>
    </source>
</evidence>
<keyword evidence="5 8" id="KW-0812">Transmembrane</keyword>
<name>A0A650CGC1_SULOH</name>
<comment type="subcellular location">
    <subcellularLocation>
        <location evidence="1">Cell membrane</location>
        <topology evidence="1">Multi-pass membrane protein</topology>
    </subcellularLocation>
</comment>
<evidence type="ECO:0000256" key="2">
    <source>
        <dbReference type="ARBA" id="ARBA00007935"/>
    </source>
</evidence>
<keyword evidence="3" id="KW-0813">Transport</keyword>
<sequence>MLKYLFITLLPISFFLGLILGEVRLSIGEIFHPEGVYSIILFDIRLPTVISAMLIGILISLCGAILQHLLKNPLIDPYISGTSSGGAFGAVLTYFLLAFNLPLSWLIYVQPLFAFITATLATLITLGIGRKGGIYSIVVGGIVVSYIFSSLTTILLVIYQEKYPQIPPLTFWLLGEINIVGWRDVIILSIITFLLIFLVLKYSRQIDLVSISDEISFTHGINPGRFRLFWLLIVSLITAYIVSIAGIIGFIGIIVPHIARRIDGSMRGLSIYSPLIGAVIMEFSNILSRGIFGTIIPITAITALVASPIIISILVKMNAGQGVES</sequence>
<protein>
    <submittedName>
        <fullName evidence="10">Iron chelate uptake ABC transporter family permease subunit</fullName>
    </submittedName>
    <submittedName>
        <fullName evidence="9">Iron complex transport system permease protein</fullName>
    </submittedName>
</protein>
<evidence type="ECO:0000256" key="7">
    <source>
        <dbReference type="ARBA" id="ARBA00023136"/>
    </source>
</evidence>
<dbReference type="RefSeq" id="WP_156014144.1">
    <property type="nucleotide sequence ID" value="NZ_CP045484.1"/>
</dbReference>
<comment type="similarity">
    <text evidence="2">Belongs to the binding-protein-dependent transport system permease family. FecCD subfamily.</text>
</comment>
<dbReference type="PANTHER" id="PTHR30472:SF25">
    <property type="entry name" value="ABC TRANSPORTER PERMEASE PROTEIN MJ0876-RELATED"/>
    <property type="match status" value="1"/>
</dbReference>
<dbReference type="InterPro" id="IPR000522">
    <property type="entry name" value="ABC_transptr_permease_BtuC"/>
</dbReference>
<evidence type="ECO:0000313" key="10">
    <source>
        <dbReference type="EMBL" id="QGR16587.1"/>
    </source>
</evidence>
<feature type="transmembrane region" description="Helical" evidence="8">
    <location>
        <begin position="44"/>
        <end position="66"/>
    </location>
</feature>
<proteinExistence type="inferred from homology"/>
<dbReference type="InterPro" id="IPR037294">
    <property type="entry name" value="ABC_BtuC-like"/>
</dbReference>
<keyword evidence="11" id="KW-1185">Reference proteome</keyword>
<keyword evidence="4" id="KW-1003">Cell membrane</keyword>
<accession>A0A650CGC1</accession>
<dbReference type="OrthoDB" id="57034at2157"/>
<dbReference type="KEGG" id="soh:D1869_04790"/>